<evidence type="ECO:0000259" key="1">
    <source>
        <dbReference type="Pfam" id="PF08808"/>
    </source>
</evidence>
<organism evidence="2 3">
    <name type="scientific">Pseudomonas putida</name>
    <name type="common">Arthrobacter siderocapsulatus</name>
    <dbReference type="NCBI Taxonomy" id="303"/>
    <lineage>
        <taxon>Bacteria</taxon>
        <taxon>Pseudomonadati</taxon>
        <taxon>Pseudomonadota</taxon>
        <taxon>Gammaproteobacteria</taxon>
        <taxon>Pseudomonadales</taxon>
        <taxon>Pseudomonadaceae</taxon>
        <taxon>Pseudomonas</taxon>
    </lineage>
</organism>
<gene>
    <name evidence="2" type="ORF">P3W50_30510</name>
</gene>
<dbReference type="EMBL" id="JARJLO010000451">
    <property type="protein sequence ID" value="MDF3874760.1"/>
    <property type="molecule type" value="Genomic_DNA"/>
</dbReference>
<name>A0AAW6PYU6_PSEPU</name>
<dbReference type="Proteomes" id="UP001217741">
    <property type="component" value="Unassembled WGS sequence"/>
</dbReference>
<sequence>MIIDVNEKDVELALERAPRTRLSLAVHTALYRVQSSKHDANPINYRLNAGGRFQHPEELVPVAYYGLSQEAAIAESIQPNYGEPERKVVKYSTLCKTSLHTLRTDRVLHLVDAAELVTLFGLMPYQLMLPKGDELQGYQLPRWLTKVVSALGYDGIMYNSAMYCPAGNQNGRNVALFGGRGKQLSPVSYHTLLEYVLPTEETVLEFLDSRGVIVEAG</sequence>
<dbReference type="RefSeq" id="WP_276238623.1">
    <property type="nucleotide sequence ID" value="NZ_JARJLN010000196.1"/>
</dbReference>
<dbReference type="Pfam" id="PF08808">
    <property type="entry name" value="RES"/>
    <property type="match status" value="1"/>
</dbReference>
<comment type="caution">
    <text evidence="2">The sequence shown here is derived from an EMBL/GenBank/DDBJ whole genome shotgun (WGS) entry which is preliminary data.</text>
</comment>
<reference evidence="2" key="1">
    <citation type="submission" date="2023-03" db="EMBL/GenBank/DDBJ databases">
        <title>Draft assemblies of triclosan tolerant bacteria isolated from returned activated sludge.</title>
        <authorList>
            <person name="Van Hamelsveld S."/>
        </authorList>
    </citation>
    <scope>NUCLEOTIDE SEQUENCE</scope>
    <source>
        <strain evidence="2">GW210012_S60</strain>
    </source>
</reference>
<accession>A0AAW6PYU6</accession>
<evidence type="ECO:0000313" key="2">
    <source>
        <dbReference type="EMBL" id="MDF3874760.1"/>
    </source>
</evidence>
<evidence type="ECO:0000313" key="3">
    <source>
        <dbReference type="Proteomes" id="UP001217741"/>
    </source>
</evidence>
<dbReference type="InterPro" id="IPR014914">
    <property type="entry name" value="RES_dom"/>
</dbReference>
<proteinExistence type="predicted"/>
<feature type="domain" description="RES" evidence="1">
    <location>
        <begin position="30"/>
        <end position="184"/>
    </location>
</feature>
<dbReference type="AlphaFoldDB" id="A0AAW6PYU6"/>
<protein>
    <submittedName>
        <fullName evidence="2">RES family NAD+ phosphorylase</fullName>
    </submittedName>
</protein>